<keyword evidence="3" id="KW-0238">DNA-binding</keyword>
<proteinExistence type="predicted"/>
<dbReference type="InterPro" id="IPR001650">
    <property type="entry name" value="Helicase_C-like"/>
</dbReference>
<evidence type="ECO:0000259" key="4">
    <source>
        <dbReference type="PROSITE" id="PS51192"/>
    </source>
</evidence>
<dbReference type="Proteomes" id="UP000018296">
    <property type="component" value="Unassembled WGS sequence"/>
</dbReference>
<dbReference type="Pfam" id="PF00271">
    <property type="entry name" value="Helicase_C"/>
    <property type="match status" value="1"/>
</dbReference>
<dbReference type="SMART" id="SM00490">
    <property type="entry name" value="HELICc"/>
    <property type="match status" value="1"/>
</dbReference>
<dbReference type="GO" id="GO:0016787">
    <property type="term" value="F:hydrolase activity"/>
    <property type="evidence" value="ECO:0007669"/>
    <property type="project" value="InterPro"/>
</dbReference>
<dbReference type="GO" id="GO:0043138">
    <property type="term" value="F:3'-5' DNA helicase activity"/>
    <property type="evidence" value="ECO:0007669"/>
    <property type="project" value="TreeGrafter"/>
</dbReference>
<dbReference type="GO" id="GO:0005524">
    <property type="term" value="F:ATP binding"/>
    <property type="evidence" value="ECO:0007669"/>
    <property type="project" value="UniProtKB-KW"/>
</dbReference>
<sequence length="479" mass="53661">MMLLSSKNDSSPKFSLDVQHFLYGREYRAEELPFSEKVIKTHIKNGYVAIRPAVELLKENLLDLLTGRKKWQCRRCGNRDQEAFAVCTCARCRKKCVYCRHCLNMGIVRSCTKLVTWSGPAPKAWASVNSVARLCSWNGILSEEQTAAANALDQALAAGYSFLIWAVTGSGKTEIIYKAIERSLMQGHHILLATPRTDVVRELLPRIRSAFPSITVSGLYAGSDDNDPQAQLVISTAHQLIRFSDCFDCVFIDEVDAFPFHYDPMLEFAVRKAAKPGAPFGYLTATPPPGLRNAYLMGSLRGIKIARRYHGHPLPVPLFRWIGNWTRFIQHGQLPKTIHEWLMEKKKQGCQQFLFVPTVTLARELTEILQKEGFERTAGVHAEDPDRHTKVAAFREGKIRTLVTTTILERGVTVPGVEVAVLGADDPVFDACALVQIAGRVGRSPDYPEGDILFFHNGKTFAMVQARHQIEQMNKEGGF</sequence>
<keyword evidence="2" id="KW-0067">ATP-binding</keyword>
<gene>
    <name evidence="6" type="ORF">P343_15800</name>
</gene>
<dbReference type="PROSITE" id="PS51192">
    <property type="entry name" value="HELICASE_ATP_BIND_1"/>
    <property type="match status" value="1"/>
</dbReference>
<evidence type="ECO:0000313" key="6">
    <source>
        <dbReference type="EMBL" id="EST10671.1"/>
    </source>
</evidence>
<dbReference type="GO" id="GO:0003677">
    <property type="term" value="F:DNA binding"/>
    <property type="evidence" value="ECO:0007669"/>
    <property type="project" value="UniProtKB-KW"/>
</dbReference>
<evidence type="ECO:0000259" key="5">
    <source>
        <dbReference type="PROSITE" id="PS51194"/>
    </source>
</evidence>
<dbReference type="PANTHER" id="PTHR30580">
    <property type="entry name" value="PRIMOSOMAL PROTEIN N"/>
    <property type="match status" value="1"/>
</dbReference>
<dbReference type="PROSITE" id="PS51194">
    <property type="entry name" value="HELICASE_CTER"/>
    <property type="match status" value="1"/>
</dbReference>
<evidence type="ECO:0000256" key="1">
    <source>
        <dbReference type="ARBA" id="ARBA00022741"/>
    </source>
</evidence>
<dbReference type="PATRIC" id="fig|1395513.3.peg.3214"/>
<evidence type="ECO:0000256" key="2">
    <source>
        <dbReference type="ARBA" id="ARBA00022840"/>
    </source>
</evidence>
<dbReference type="Pfam" id="PF04851">
    <property type="entry name" value="ResIII"/>
    <property type="match status" value="1"/>
</dbReference>
<evidence type="ECO:0000313" key="7">
    <source>
        <dbReference type="Proteomes" id="UP000018296"/>
    </source>
</evidence>
<dbReference type="eggNOG" id="COG4098">
    <property type="taxonomic scope" value="Bacteria"/>
</dbReference>
<dbReference type="RefSeq" id="WP_023511373.1">
    <property type="nucleotide sequence ID" value="NZ_AWTC01000019.1"/>
</dbReference>
<protein>
    <submittedName>
        <fullName evidence="6">Competence protein</fullName>
    </submittedName>
</protein>
<name>V6IVZ6_9BACL</name>
<feature type="domain" description="Helicase ATP-binding" evidence="4">
    <location>
        <begin position="153"/>
        <end position="305"/>
    </location>
</feature>
<dbReference type="STRING" id="1395513.P343_15800"/>
<feature type="domain" description="Helicase C-terminal" evidence="5">
    <location>
        <begin position="337"/>
        <end position="479"/>
    </location>
</feature>
<reference evidence="6 7" key="1">
    <citation type="journal article" date="2013" name="Genome Announc.">
        <title>Genome Sequence of Sporolactobacillus laevolacticus DSM442, an Efficient Polymer-Grade D-Lactate Producer from Agricultural Waste Cottonseed as a Nitrogen Source.</title>
        <authorList>
            <person name="Wang H."/>
            <person name="Wang L."/>
            <person name="Ju J."/>
            <person name="Yu B."/>
            <person name="Ma Y."/>
        </authorList>
    </citation>
    <scope>NUCLEOTIDE SEQUENCE [LARGE SCALE GENOMIC DNA]</scope>
    <source>
        <strain evidence="6 7">DSM 442</strain>
    </source>
</reference>
<keyword evidence="1" id="KW-0547">Nucleotide-binding</keyword>
<dbReference type="Gene3D" id="3.40.50.300">
    <property type="entry name" value="P-loop containing nucleotide triphosphate hydrolases"/>
    <property type="match status" value="2"/>
</dbReference>
<dbReference type="AlphaFoldDB" id="V6IVZ6"/>
<dbReference type="InterPro" id="IPR027417">
    <property type="entry name" value="P-loop_NTPase"/>
</dbReference>
<dbReference type="InterPro" id="IPR006935">
    <property type="entry name" value="Helicase/UvrB_N"/>
</dbReference>
<comment type="caution">
    <text evidence="6">The sequence shown here is derived from an EMBL/GenBank/DDBJ whole genome shotgun (WGS) entry which is preliminary data.</text>
</comment>
<evidence type="ECO:0000256" key="3">
    <source>
        <dbReference type="ARBA" id="ARBA00023125"/>
    </source>
</evidence>
<dbReference type="SMART" id="SM00487">
    <property type="entry name" value="DEXDc"/>
    <property type="match status" value="1"/>
</dbReference>
<keyword evidence="7" id="KW-1185">Reference proteome</keyword>
<dbReference type="GO" id="GO:0006270">
    <property type="term" value="P:DNA replication initiation"/>
    <property type="evidence" value="ECO:0007669"/>
    <property type="project" value="TreeGrafter"/>
</dbReference>
<dbReference type="SUPFAM" id="SSF52540">
    <property type="entry name" value="P-loop containing nucleoside triphosphate hydrolases"/>
    <property type="match status" value="1"/>
</dbReference>
<dbReference type="PANTHER" id="PTHR30580:SF1">
    <property type="entry name" value="COMF OPERON PROTEIN 1"/>
    <property type="match status" value="1"/>
</dbReference>
<dbReference type="GO" id="GO:0006310">
    <property type="term" value="P:DNA recombination"/>
    <property type="evidence" value="ECO:0007669"/>
    <property type="project" value="TreeGrafter"/>
</dbReference>
<dbReference type="InterPro" id="IPR014001">
    <property type="entry name" value="Helicase_ATP-bd"/>
</dbReference>
<dbReference type="EMBL" id="AWTC01000019">
    <property type="protein sequence ID" value="EST10671.1"/>
    <property type="molecule type" value="Genomic_DNA"/>
</dbReference>
<dbReference type="GO" id="GO:0006302">
    <property type="term" value="P:double-strand break repair"/>
    <property type="evidence" value="ECO:0007669"/>
    <property type="project" value="TreeGrafter"/>
</dbReference>
<organism evidence="6 7">
    <name type="scientific">Sporolactobacillus laevolacticus DSM 442</name>
    <dbReference type="NCBI Taxonomy" id="1395513"/>
    <lineage>
        <taxon>Bacteria</taxon>
        <taxon>Bacillati</taxon>
        <taxon>Bacillota</taxon>
        <taxon>Bacilli</taxon>
        <taxon>Bacillales</taxon>
        <taxon>Sporolactobacillaceae</taxon>
        <taxon>Sporolactobacillus</taxon>
    </lineage>
</organism>
<dbReference type="OrthoDB" id="2077914at2"/>
<accession>V6IVZ6</accession>